<accession>A0A4R0IUP7</accession>
<proteinExistence type="predicted"/>
<evidence type="ECO:0000313" key="1">
    <source>
        <dbReference type="EMBL" id="TCC35256.1"/>
    </source>
</evidence>
<keyword evidence="2" id="KW-1185">Reference proteome</keyword>
<comment type="caution">
    <text evidence="1">The sequence shown here is derived from an EMBL/GenBank/DDBJ whole genome shotgun (WGS) entry which is preliminary data.</text>
</comment>
<dbReference type="EMBL" id="SJKD01000017">
    <property type="protein sequence ID" value="TCC35256.1"/>
    <property type="molecule type" value="Genomic_DNA"/>
</dbReference>
<dbReference type="Proteomes" id="UP000293342">
    <property type="component" value="Unassembled WGS sequence"/>
</dbReference>
<evidence type="ECO:0000313" key="2">
    <source>
        <dbReference type="Proteomes" id="UP000293342"/>
    </source>
</evidence>
<gene>
    <name evidence="1" type="ORF">E0H75_41455</name>
</gene>
<organism evidence="1 2">
    <name type="scientific">Kribbella capetownensis</name>
    <dbReference type="NCBI Taxonomy" id="1572659"/>
    <lineage>
        <taxon>Bacteria</taxon>
        <taxon>Bacillati</taxon>
        <taxon>Actinomycetota</taxon>
        <taxon>Actinomycetes</taxon>
        <taxon>Propionibacteriales</taxon>
        <taxon>Kribbellaceae</taxon>
        <taxon>Kribbella</taxon>
    </lineage>
</organism>
<protein>
    <submittedName>
        <fullName evidence="1">Uncharacterized protein</fullName>
    </submittedName>
</protein>
<reference evidence="1 2" key="1">
    <citation type="submission" date="2019-02" db="EMBL/GenBank/DDBJ databases">
        <title>Kribbella capetownensis sp. nov. and Kribbella speibonae sp. nov., isolated from soil.</title>
        <authorList>
            <person name="Curtis S.M."/>
            <person name="Norton I."/>
            <person name="Everest G.J."/>
            <person name="Meyers P.R."/>
        </authorList>
    </citation>
    <scope>NUCLEOTIDE SEQUENCE [LARGE SCALE GENOMIC DNA]</scope>
    <source>
        <strain evidence="1 2">YM53</strain>
    </source>
</reference>
<name>A0A4R0IUP7_9ACTN</name>
<sequence length="90" mass="9508">MTQARRCGYTRMAAQAISGDQVVVAGLLALLKAVTTAPPATGPQAVLDDDALLDRLAICAAVSARRGGPVLRTRYRRRLTASAARLCFPL</sequence>
<dbReference type="RefSeq" id="WP_131519224.1">
    <property type="nucleotide sequence ID" value="NZ_SJKD01000017.1"/>
</dbReference>
<dbReference type="AlphaFoldDB" id="A0A4R0IUP7"/>